<gene>
    <name evidence="1" type="ORF">IV431_08905</name>
</gene>
<dbReference type="InterPro" id="IPR058522">
    <property type="entry name" value="DUF8209"/>
</dbReference>
<evidence type="ECO:0000313" key="1">
    <source>
        <dbReference type="EMBL" id="MBF7955666.1"/>
    </source>
</evidence>
<accession>A0ABS0DP41</accession>
<keyword evidence="2" id="KW-1185">Reference proteome</keyword>
<proteinExistence type="predicted"/>
<sequence>MDTVEEINGTYFYHGLANVSPQELFWLIFAEAFAKHEGIAVETASMIIVGWPIIPKFKGLGKSTWGTSIASKACRAIFKDMRFINPVETPVGLMKTRMTKSIGAAVGRYAPFVGGTIPAMIIFGVISRVTRNKYNLIARPKDRIEWTYF</sequence>
<comment type="caution">
    <text evidence="1">The sequence shown here is derived from an EMBL/GenBank/DDBJ whole genome shotgun (WGS) entry which is preliminary data.</text>
</comment>
<organism evidence="1 2">
    <name type="scientific">Rahnella victoriana</name>
    <dbReference type="NCBI Taxonomy" id="1510570"/>
    <lineage>
        <taxon>Bacteria</taxon>
        <taxon>Pseudomonadati</taxon>
        <taxon>Pseudomonadota</taxon>
        <taxon>Gammaproteobacteria</taxon>
        <taxon>Enterobacterales</taxon>
        <taxon>Yersiniaceae</taxon>
        <taxon>Rahnella</taxon>
    </lineage>
</organism>
<dbReference type="Proteomes" id="UP000600307">
    <property type="component" value="Unassembled WGS sequence"/>
</dbReference>
<protein>
    <submittedName>
        <fullName evidence="1">Uncharacterized protein</fullName>
    </submittedName>
</protein>
<dbReference type="InterPro" id="IPR058064">
    <property type="entry name" value="STM2901-like"/>
</dbReference>
<reference evidence="1 2" key="1">
    <citation type="submission" date="2020-11" db="EMBL/GenBank/DDBJ databases">
        <title>Taxonomic investigation of Rahnella spp.</title>
        <authorList>
            <person name="Lee S.D."/>
        </authorList>
    </citation>
    <scope>NUCLEOTIDE SEQUENCE [LARGE SCALE GENOMIC DNA]</scope>
    <source>
        <strain evidence="1 2">SAP-10</strain>
    </source>
</reference>
<dbReference type="Pfam" id="PF26636">
    <property type="entry name" value="DUF8209"/>
    <property type="match status" value="1"/>
</dbReference>
<dbReference type="EMBL" id="JADOBH010000002">
    <property type="protein sequence ID" value="MBF7955666.1"/>
    <property type="molecule type" value="Genomic_DNA"/>
</dbReference>
<evidence type="ECO:0000313" key="2">
    <source>
        <dbReference type="Proteomes" id="UP000600307"/>
    </source>
</evidence>
<name>A0ABS0DP41_9GAMM</name>
<dbReference type="RefSeq" id="WP_195817094.1">
    <property type="nucleotide sequence ID" value="NZ_JADOBH010000002.1"/>
</dbReference>
<dbReference type="NCBIfam" id="NF045926">
    <property type="entry name" value="STM2901_fam"/>
    <property type="match status" value="1"/>
</dbReference>